<dbReference type="RefSeq" id="WP_380148546.1">
    <property type="nucleotide sequence ID" value="NZ_JBHUOR010000130.1"/>
</dbReference>
<dbReference type="Proteomes" id="UP001597568">
    <property type="component" value="Unassembled WGS sequence"/>
</dbReference>
<sequence>MIITAEPSFTYDGAYMKQLGYFLNNVVVSSPEISPENVNVPGRLGTLNMGNDIGSRQITLDVSLYCFSQEDFNEKRLYLENLVILQEPVEKPLVLDTDAQWTYYGQFTGISDFEWVNGYDYSVTLTFTCADPLKYGEQMTYNIINNILKFTPKGQKQTFPVIHAIAQKDATWCGLSTVDQFVYVGGKVDVETGETATTIYNPVLTDTAQNMDLWQRQSSETFTQVDNGTVGKGSYFQQSDDDINVKDFGENTGKSTEWYGPALKRMLTKQLANWKVTWRIQSMNNYKRAENKFELYLLDSAGKVIGKLGIKDNGEGSEQEINVQVYRADGSVKSVGQFKPTVKNKKAVALSRKQKVKKTDSKGKVTYSYITLKESLNENNSTNDLTDFYGYIEIEKVGNKFFATVVKLDTKNRNELNRWESVWTDEFDTFKKDLAGFVLYAGKRSITEDAKGISYKSNYLAFCDLKVYERAEIKEETILSSTPEVIIWEGDELIFDCERGRIYKNGQLFMDAMHIGTDFIKFIGGVQDEIVFAEGFDWTMHIRPTAL</sequence>
<proteinExistence type="predicted"/>
<evidence type="ECO:0000313" key="2">
    <source>
        <dbReference type="Proteomes" id="UP001597568"/>
    </source>
</evidence>
<evidence type="ECO:0000313" key="1">
    <source>
        <dbReference type="EMBL" id="MFD2869894.1"/>
    </source>
</evidence>
<gene>
    <name evidence="1" type="ORF">ACFSY7_15480</name>
</gene>
<accession>A0ABW5Y3J5</accession>
<dbReference type="EMBL" id="JBHUOR010000130">
    <property type="protein sequence ID" value="MFD2869894.1"/>
    <property type="molecule type" value="Genomic_DNA"/>
</dbReference>
<dbReference type="NCBIfam" id="TIGR01633">
    <property type="entry name" value="phi3626_gp14_N"/>
    <property type="match status" value="1"/>
</dbReference>
<comment type="caution">
    <text evidence="1">The sequence shown here is derived from an EMBL/GenBank/DDBJ whole genome shotgun (WGS) entry which is preliminary data.</text>
</comment>
<dbReference type="Gene3D" id="2.40.30.200">
    <property type="match status" value="1"/>
</dbReference>
<keyword evidence="2" id="KW-1185">Reference proteome</keyword>
<dbReference type="Gene3D" id="2.60.120.860">
    <property type="match status" value="1"/>
</dbReference>
<name>A0ABW5Y3J5_9BACL</name>
<protein>
    <submittedName>
        <fullName evidence="1">Distal tail protein Dit</fullName>
    </submittedName>
</protein>
<reference evidence="2" key="1">
    <citation type="journal article" date="2019" name="Int. J. Syst. Evol. Microbiol.">
        <title>The Global Catalogue of Microorganisms (GCM) 10K type strain sequencing project: providing services to taxonomists for standard genome sequencing and annotation.</title>
        <authorList>
            <consortium name="The Broad Institute Genomics Platform"/>
            <consortium name="The Broad Institute Genome Sequencing Center for Infectious Disease"/>
            <person name="Wu L."/>
            <person name="Ma J."/>
        </authorList>
    </citation>
    <scope>NUCLEOTIDE SEQUENCE [LARGE SCALE GENOMIC DNA]</scope>
    <source>
        <strain evidence="2">KCTC 33522</strain>
    </source>
</reference>
<dbReference type="InterPro" id="IPR006520">
    <property type="entry name" value="Dit_BPSPP_N"/>
</dbReference>
<organism evidence="1 2">
    <name type="scientific">Kurthia populi</name>
    <dbReference type="NCBI Taxonomy" id="1562132"/>
    <lineage>
        <taxon>Bacteria</taxon>
        <taxon>Bacillati</taxon>
        <taxon>Bacillota</taxon>
        <taxon>Bacilli</taxon>
        <taxon>Bacillales</taxon>
        <taxon>Caryophanaceae</taxon>
        <taxon>Kurthia</taxon>
    </lineage>
</organism>